<evidence type="ECO:0000256" key="1">
    <source>
        <dbReference type="ARBA" id="ARBA00023125"/>
    </source>
</evidence>
<dbReference type="RefSeq" id="WP_054353017.1">
    <property type="nucleotide sequence ID" value="NZ_JACOOU010000003.1"/>
</dbReference>
<name>A0ABR7FDG6_9FIRM</name>
<dbReference type="InterPro" id="IPR050624">
    <property type="entry name" value="HTH-type_Tx_Regulator"/>
</dbReference>
<reference evidence="4 5" key="1">
    <citation type="submission" date="2020-08" db="EMBL/GenBank/DDBJ databases">
        <title>Genome public.</title>
        <authorList>
            <person name="Liu C."/>
            <person name="Sun Q."/>
        </authorList>
    </citation>
    <scope>NUCLEOTIDE SEQUENCE [LARGE SCALE GENOMIC DNA]</scope>
    <source>
        <strain evidence="4 5">NSJ-34</strain>
    </source>
</reference>
<sequence>MYSTQNPIAIQSQKWLVSALLVLMQKKAYKSITIKEIARKADLDRSTFYRNFKSKQDILNFHLDSLTQDYISKISELNELDMQKIFKVFLDFCNVNLDFIISLRRNGLSNLLLEAFNMRLPFIHELFQSKLPYKISEPNIELVLAFNAGGMWNLLMRWIDNGLIQNSADLTQVFKEASLFNSKREEKGL</sequence>
<keyword evidence="1 2" id="KW-0238">DNA-binding</keyword>
<dbReference type="PRINTS" id="PR00455">
    <property type="entry name" value="HTHTETR"/>
</dbReference>
<dbReference type="PANTHER" id="PTHR43479">
    <property type="entry name" value="ACREF/ENVCD OPERON REPRESSOR-RELATED"/>
    <property type="match status" value="1"/>
</dbReference>
<feature type="domain" description="HTH tetR-type" evidence="3">
    <location>
        <begin position="10"/>
        <end position="70"/>
    </location>
</feature>
<dbReference type="PANTHER" id="PTHR43479:SF11">
    <property type="entry name" value="ACREF_ENVCD OPERON REPRESSOR-RELATED"/>
    <property type="match status" value="1"/>
</dbReference>
<protein>
    <submittedName>
        <fullName evidence="4">TetR/AcrR family transcriptional regulator</fullName>
    </submittedName>
</protein>
<dbReference type="Proteomes" id="UP000654573">
    <property type="component" value="Unassembled WGS sequence"/>
</dbReference>
<organism evidence="4 5">
    <name type="scientific">Blautia celeris</name>
    <dbReference type="NCBI Taxonomy" id="2763026"/>
    <lineage>
        <taxon>Bacteria</taxon>
        <taxon>Bacillati</taxon>
        <taxon>Bacillota</taxon>
        <taxon>Clostridia</taxon>
        <taxon>Lachnospirales</taxon>
        <taxon>Lachnospiraceae</taxon>
        <taxon>Blautia</taxon>
    </lineage>
</organism>
<evidence type="ECO:0000259" key="3">
    <source>
        <dbReference type="PROSITE" id="PS50977"/>
    </source>
</evidence>
<evidence type="ECO:0000313" key="4">
    <source>
        <dbReference type="EMBL" id="MBC5672610.1"/>
    </source>
</evidence>
<dbReference type="PROSITE" id="PS50977">
    <property type="entry name" value="HTH_TETR_2"/>
    <property type="match status" value="1"/>
</dbReference>
<dbReference type="EMBL" id="JACOOU010000003">
    <property type="protein sequence ID" value="MBC5672610.1"/>
    <property type="molecule type" value="Genomic_DNA"/>
</dbReference>
<dbReference type="Gene3D" id="1.10.357.10">
    <property type="entry name" value="Tetracycline Repressor, domain 2"/>
    <property type="match status" value="1"/>
</dbReference>
<evidence type="ECO:0000313" key="5">
    <source>
        <dbReference type="Proteomes" id="UP000654573"/>
    </source>
</evidence>
<feature type="DNA-binding region" description="H-T-H motif" evidence="2">
    <location>
        <begin position="33"/>
        <end position="52"/>
    </location>
</feature>
<dbReference type="Pfam" id="PF00440">
    <property type="entry name" value="TetR_N"/>
    <property type="match status" value="1"/>
</dbReference>
<comment type="caution">
    <text evidence="4">The sequence shown here is derived from an EMBL/GenBank/DDBJ whole genome shotgun (WGS) entry which is preliminary data.</text>
</comment>
<proteinExistence type="predicted"/>
<dbReference type="InterPro" id="IPR009057">
    <property type="entry name" value="Homeodomain-like_sf"/>
</dbReference>
<evidence type="ECO:0000256" key="2">
    <source>
        <dbReference type="PROSITE-ProRule" id="PRU00335"/>
    </source>
</evidence>
<gene>
    <name evidence="4" type="ORF">H8S76_10150</name>
</gene>
<accession>A0ABR7FDG6</accession>
<dbReference type="SUPFAM" id="SSF46689">
    <property type="entry name" value="Homeodomain-like"/>
    <property type="match status" value="1"/>
</dbReference>
<keyword evidence="5" id="KW-1185">Reference proteome</keyword>
<dbReference type="InterPro" id="IPR001647">
    <property type="entry name" value="HTH_TetR"/>
</dbReference>